<dbReference type="InterPro" id="IPR008963">
    <property type="entry name" value="Purple_acid_Pase-like_N"/>
</dbReference>
<evidence type="ECO:0000313" key="6">
    <source>
        <dbReference type="Proteomes" id="UP000323567"/>
    </source>
</evidence>
<feature type="signal peptide" evidence="2">
    <location>
        <begin position="1"/>
        <end position="19"/>
    </location>
</feature>
<dbReference type="InterPro" id="IPR029052">
    <property type="entry name" value="Metallo-depent_PP-like"/>
</dbReference>
<evidence type="ECO:0000256" key="1">
    <source>
        <dbReference type="ARBA" id="ARBA00022729"/>
    </source>
</evidence>
<name>A0A5B3G5L6_9BACT</name>
<dbReference type="Gene3D" id="3.60.21.10">
    <property type="match status" value="1"/>
</dbReference>
<dbReference type="AlphaFoldDB" id="A0A5B3G5L6"/>
<reference evidence="5 6" key="1">
    <citation type="journal article" date="2019" name="Nat. Med.">
        <title>A library of human gut bacterial isolates paired with longitudinal multiomics data enables mechanistic microbiome research.</title>
        <authorList>
            <person name="Poyet M."/>
            <person name="Groussin M."/>
            <person name="Gibbons S.M."/>
            <person name="Avila-Pacheco J."/>
            <person name="Jiang X."/>
            <person name="Kearney S.M."/>
            <person name="Perrotta A.R."/>
            <person name="Berdy B."/>
            <person name="Zhao S."/>
            <person name="Lieberman T.D."/>
            <person name="Swanson P.K."/>
            <person name="Smith M."/>
            <person name="Roesemann S."/>
            <person name="Alexander J.E."/>
            <person name="Rich S.A."/>
            <person name="Livny J."/>
            <person name="Vlamakis H."/>
            <person name="Clish C."/>
            <person name="Bullock K."/>
            <person name="Deik A."/>
            <person name="Scott J."/>
            <person name="Pierce K.A."/>
            <person name="Xavier R.J."/>
            <person name="Alm E.J."/>
        </authorList>
    </citation>
    <scope>NUCLEOTIDE SEQUENCE [LARGE SCALE GENOMIC DNA]</scope>
    <source>
        <strain evidence="5 6">BIOML-A2</strain>
    </source>
</reference>
<dbReference type="CDD" id="cd00063">
    <property type="entry name" value="FN3"/>
    <property type="match status" value="1"/>
</dbReference>
<dbReference type="GO" id="GO:0003993">
    <property type="term" value="F:acid phosphatase activity"/>
    <property type="evidence" value="ECO:0007669"/>
    <property type="project" value="InterPro"/>
</dbReference>
<dbReference type="Pfam" id="PF00149">
    <property type="entry name" value="Metallophos"/>
    <property type="match status" value="1"/>
</dbReference>
<dbReference type="SUPFAM" id="SSF49363">
    <property type="entry name" value="Purple acid phosphatase, N-terminal domain"/>
    <property type="match status" value="1"/>
</dbReference>
<feature type="domain" description="Purple acid phosphatase N-terminal" evidence="4">
    <location>
        <begin position="39"/>
        <end position="109"/>
    </location>
</feature>
<dbReference type="PANTHER" id="PTHR22953:SF153">
    <property type="entry name" value="PURPLE ACID PHOSPHATASE"/>
    <property type="match status" value="1"/>
</dbReference>
<dbReference type="InterPro" id="IPR003961">
    <property type="entry name" value="FN3_dom"/>
</dbReference>
<sequence>MKRLTLLLGALLLTAAALAQTAVPPTVRIAHGPYVLNVTEDGFTVVWDAKADAIGWVELAPMDGSHFYSAERPRYYDSHLGLCRVGRMHWVRIEGLQPGTTYRYRIMQRGIVLNEGNRRVILDDGDGSEVYRRKPYTIRTLDPAQEKVDFWMVNDIHARDSVFQLLIKEAPEAQPDFVCLNGDLASQTETEQTLWDACLGSASKILTPAGIPLAVTRGNHENRGAYAQHWLDYFPTPTGETYYTFRRGPAFFIVLDGCEDKPDNDPRYYGMGDWNEYRRQQAEWLKGVVNSDEFRAAPVRIVLMHMIPGKEDSWYGEQQIRRLFVPELAGKGIDLMLCGHYHRYHWIDDGSRGVDFPILVNSNNDCLRVSADAKGIDLKVVNTAGAVIKQHRIDKKNK</sequence>
<dbReference type="InterPro" id="IPR015914">
    <property type="entry name" value="PAPs_N"/>
</dbReference>
<accession>A0A5B3G5L6</accession>
<dbReference type="RefSeq" id="WP_149887505.1">
    <property type="nucleotide sequence ID" value="NZ_DAWAIK010000041.1"/>
</dbReference>
<dbReference type="Proteomes" id="UP000323567">
    <property type="component" value="Unassembled WGS sequence"/>
</dbReference>
<protein>
    <submittedName>
        <fullName evidence="5">Metallophosphoesterase family protein</fullName>
    </submittedName>
</protein>
<dbReference type="SUPFAM" id="SSF56300">
    <property type="entry name" value="Metallo-dependent phosphatases"/>
    <property type="match status" value="1"/>
</dbReference>
<keyword evidence="1 2" id="KW-0732">Signal</keyword>
<dbReference type="Pfam" id="PF16656">
    <property type="entry name" value="Pur_ac_phosph_N"/>
    <property type="match status" value="1"/>
</dbReference>
<proteinExistence type="predicted"/>
<evidence type="ECO:0000256" key="2">
    <source>
        <dbReference type="SAM" id="SignalP"/>
    </source>
</evidence>
<gene>
    <name evidence="5" type="ORF">F2Y13_10045</name>
</gene>
<dbReference type="PANTHER" id="PTHR22953">
    <property type="entry name" value="ACID PHOSPHATASE RELATED"/>
    <property type="match status" value="1"/>
</dbReference>
<feature type="domain" description="Calcineurin-like phosphoesterase" evidence="3">
    <location>
        <begin position="150"/>
        <end position="344"/>
    </location>
</feature>
<evidence type="ECO:0000259" key="3">
    <source>
        <dbReference type="Pfam" id="PF00149"/>
    </source>
</evidence>
<dbReference type="InterPro" id="IPR039331">
    <property type="entry name" value="PAPs-like"/>
</dbReference>
<dbReference type="EMBL" id="VVXK01000013">
    <property type="protein sequence ID" value="KAA2368797.1"/>
    <property type="molecule type" value="Genomic_DNA"/>
</dbReference>
<dbReference type="GO" id="GO:0046872">
    <property type="term" value="F:metal ion binding"/>
    <property type="evidence" value="ECO:0007669"/>
    <property type="project" value="InterPro"/>
</dbReference>
<dbReference type="InterPro" id="IPR004843">
    <property type="entry name" value="Calcineurin-like_PHP"/>
</dbReference>
<organism evidence="5 6">
    <name type="scientific">Alistipes shahii</name>
    <dbReference type="NCBI Taxonomy" id="328814"/>
    <lineage>
        <taxon>Bacteria</taxon>
        <taxon>Pseudomonadati</taxon>
        <taxon>Bacteroidota</taxon>
        <taxon>Bacteroidia</taxon>
        <taxon>Bacteroidales</taxon>
        <taxon>Rikenellaceae</taxon>
        <taxon>Alistipes</taxon>
    </lineage>
</organism>
<feature type="chain" id="PRO_5023026792" evidence="2">
    <location>
        <begin position="20"/>
        <end position="398"/>
    </location>
</feature>
<evidence type="ECO:0000313" key="5">
    <source>
        <dbReference type="EMBL" id="KAA2368797.1"/>
    </source>
</evidence>
<comment type="caution">
    <text evidence="5">The sequence shown here is derived from an EMBL/GenBank/DDBJ whole genome shotgun (WGS) entry which is preliminary data.</text>
</comment>
<evidence type="ECO:0000259" key="4">
    <source>
        <dbReference type="Pfam" id="PF16656"/>
    </source>
</evidence>